<accession>A0AAX0Q7W0</accession>
<name>A0AAX0Q7W0_9EURY</name>
<protein>
    <submittedName>
        <fullName evidence="1">Uncharacterized protein</fullName>
    </submittedName>
</protein>
<gene>
    <name evidence="1" type="ORF">ASJ83_02845</name>
</gene>
<comment type="caution">
    <text evidence="1">The sequence shown here is derived from an EMBL/GenBank/DDBJ whole genome shotgun (WGS) entry which is preliminary data.</text>
</comment>
<proteinExistence type="predicted"/>
<reference evidence="1 2" key="1">
    <citation type="journal article" date="2017" name="BMC Genomics">
        <title>Genomic analysis of methanogenic archaea reveals a shift towards energy conservation.</title>
        <authorList>
            <person name="Gilmore S.P."/>
            <person name="Henske J.K."/>
            <person name="Sexton J.A."/>
            <person name="Solomon K.V."/>
            <person name="Seppala S."/>
            <person name="Yoo J.I."/>
            <person name="Huyett L.M."/>
            <person name="Pressman A."/>
            <person name="Cogan J.Z."/>
            <person name="Kivenson V."/>
            <person name="Peng X."/>
            <person name="Tan Y."/>
            <person name="Valentine D.L."/>
            <person name="O'Malley M.A."/>
        </authorList>
    </citation>
    <scope>NUCLEOTIDE SEQUENCE [LARGE SCALE GENOMIC DNA]</scope>
    <source>
        <strain evidence="1 2">XII</strain>
    </source>
</reference>
<dbReference type="Proteomes" id="UP000243820">
    <property type="component" value="Unassembled WGS sequence"/>
</dbReference>
<evidence type="ECO:0000313" key="2">
    <source>
        <dbReference type="Proteomes" id="UP000243820"/>
    </source>
</evidence>
<dbReference type="EMBL" id="LMVO01000012">
    <property type="protein sequence ID" value="PAV09527.1"/>
    <property type="molecule type" value="Genomic_DNA"/>
</dbReference>
<sequence length="76" mass="7919">MNISLTGGAGAPTGFARTVPMKGRAVVLIAGWTLKADNLSGGGSTAQPAILAEQTECLRLDTTSESEDQQIRFSRP</sequence>
<keyword evidence="2" id="KW-1185">Reference proteome</keyword>
<dbReference type="AlphaFoldDB" id="A0AAX0Q7W0"/>
<organism evidence="1 2">
    <name type="scientific">Methanocorpusculum parvum</name>
    <dbReference type="NCBI Taxonomy" id="2193"/>
    <lineage>
        <taxon>Archaea</taxon>
        <taxon>Methanobacteriati</taxon>
        <taxon>Methanobacteriota</taxon>
        <taxon>Stenosarchaea group</taxon>
        <taxon>Methanomicrobia</taxon>
        <taxon>Methanomicrobiales</taxon>
        <taxon>Methanocorpusculaceae</taxon>
        <taxon>Methanocorpusculum</taxon>
    </lineage>
</organism>
<evidence type="ECO:0000313" key="1">
    <source>
        <dbReference type="EMBL" id="PAV09527.1"/>
    </source>
</evidence>